<gene>
    <name evidence="2" type="ORF">NPIL_100691</name>
</gene>
<sequence>MSSDSGISEALLEELCTIPYPVPSPLTCKICYNPRAPASTTGLRKVGIFKENSRFTRHLRDAYKIATASRVRYKCVRSLTPPPTSMTSPSEDHSTDGKEVLGELQSPSSSIFSPPNSSSVQLIPIIASPATINSSVTGGSPPVLSPAPPRRPIPKLGDYFNPPEGEKVKASIEQPTLAHLEEDMAWSGPPVYAECPPREPTTEALGDINIEDLVANIEKYDGSKDFLFSPSGCPSHRWSTRGIPSHGPVIPSRLSCSLPLHQAVDLADEGFPPANLEALSPVFSCESGRVSPLSHLLEETPIPSTQNQSTCTEWGSLHPFPTLVDIILASLKELPTLPSPTAATGEVPFVSSCPPFLPQWLPPSRRALLHLPILTRRRRPFVPTAKKYFARRRGLTLTWCPYIDMKPRIERGPCVH</sequence>
<keyword evidence="3" id="KW-1185">Reference proteome</keyword>
<evidence type="ECO:0000313" key="2">
    <source>
        <dbReference type="EMBL" id="GFU01288.1"/>
    </source>
</evidence>
<dbReference type="Proteomes" id="UP000887013">
    <property type="component" value="Unassembled WGS sequence"/>
</dbReference>
<evidence type="ECO:0000313" key="3">
    <source>
        <dbReference type="Proteomes" id="UP000887013"/>
    </source>
</evidence>
<dbReference type="EMBL" id="BMAW01027257">
    <property type="protein sequence ID" value="GFU01288.1"/>
    <property type="molecule type" value="Genomic_DNA"/>
</dbReference>
<proteinExistence type="predicted"/>
<name>A0A8X6U7V4_NEPPI</name>
<feature type="region of interest" description="Disordered" evidence="1">
    <location>
        <begin position="78"/>
        <end position="98"/>
    </location>
</feature>
<protein>
    <submittedName>
        <fullName evidence="2">Uncharacterized protein</fullName>
    </submittedName>
</protein>
<dbReference type="AlphaFoldDB" id="A0A8X6U7V4"/>
<reference evidence="2" key="1">
    <citation type="submission" date="2020-08" db="EMBL/GenBank/DDBJ databases">
        <title>Multicomponent nature underlies the extraordinary mechanical properties of spider dragline silk.</title>
        <authorList>
            <person name="Kono N."/>
            <person name="Nakamura H."/>
            <person name="Mori M."/>
            <person name="Yoshida Y."/>
            <person name="Ohtoshi R."/>
            <person name="Malay A.D."/>
            <person name="Moran D.A.P."/>
            <person name="Tomita M."/>
            <person name="Numata K."/>
            <person name="Arakawa K."/>
        </authorList>
    </citation>
    <scope>NUCLEOTIDE SEQUENCE</scope>
</reference>
<accession>A0A8X6U7V4</accession>
<organism evidence="2 3">
    <name type="scientific">Nephila pilipes</name>
    <name type="common">Giant wood spider</name>
    <name type="synonym">Nephila maculata</name>
    <dbReference type="NCBI Taxonomy" id="299642"/>
    <lineage>
        <taxon>Eukaryota</taxon>
        <taxon>Metazoa</taxon>
        <taxon>Ecdysozoa</taxon>
        <taxon>Arthropoda</taxon>
        <taxon>Chelicerata</taxon>
        <taxon>Arachnida</taxon>
        <taxon>Araneae</taxon>
        <taxon>Araneomorphae</taxon>
        <taxon>Entelegynae</taxon>
        <taxon>Araneoidea</taxon>
        <taxon>Nephilidae</taxon>
        <taxon>Nephila</taxon>
    </lineage>
</organism>
<evidence type="ECO:0000256" key="1">
    <source>
        <dbReference type="SAM" id="MobiDB-lite"/>
    </source>
</evidence>
<comment type="caution">
    <text evidence="2">The sequence shown here is derived from an EMBL/GenBank/DDBJ whole genome shotgun (WGS) entry which is preliminary data.</text>
</comment>